<dbReference type="Proteomes" id="UP000054538">
    <property type="component" value="Unassembled WGS sequence"/>
</dbReference>
<evidence type="ECO:0000313" key="3">
    <source>
        <dbReference type="Proteomes" id="UP000054538"/>
    </source>
</evidence>
<evidence type="ECO:0000256" key="1">
    <source>
        <dbReference type="SAM" id="MobiDB-lite"/>
    </source>
</evidence>
<dbReference type="AlphaFoldDB" id="A0A0D0DKE5"/>
<evidence type="ECO:0000313" key="2">
    <source>
        <dbReference type="EMBL" id="KIK78685.1"/>
    </source>
</evidence>
<dbReference type="EMBL" id="KN826508">
    <property type="protein sequence ID" value="KIK78685.1"/>
    <property type="molecule type" value="Genomic_DNA"/>
</dbReference>
<feature type="region of interest" description="Disordered" evidence="1">
    <location>
        <begin position="293"/>
        <end position="313"/>
    </location>
</feature>
<sequence length="313" mass="35099">GGSAHQWVSAYSLLSPSSKVQAVKALDALKPTKIKPVPSLLTVIFMPDREVKVSSSLDGAYSPGIYVVVTELAKAKQYNPLMLFTIANTFHLYKEGHLLKETKSSIDGTINHFLDLSQFKAKETMDALTWQEVWQHNISWLAEVAEPTIHECWSWHFSTLLKDEAIHDKLKAILSFNIRMHSCYTAQSFQHYEHDWQVSLMHQPVRIQSLHARARSPFEMVPPPLTPVSNLIPCVSSVSILVIASWNARRRLRQRTNKLMPSMPEDNLSVTPMAPLSALPIILPTLREFARTPTPPPSISVPSAAKPLMVPSP</sequence>
<dbReference type="InParanoid" id="A0A0D0DKE5"/>
<reference evidence="3" key="2">
    <citation type="submission" date="2015-01" db="EMBL/GenBank/DDBJ databases">
        <title>Evolutionary Origins and Diversification of the Mycorrhizal Mutualists.</title>
        <authorList>
            <consortium name="DOE Joint Genome Institute"/>
            <consortium name="Mycorrhizal Genomics Consortium"/>
            <person name="Kohler A."/>
            <person name="Kuo A."/>
            <person name="Nagy L.G."/>
            <person name="Floudas D."/>
            <person name="Copeland A."/>
            <person name="Barry K.W."/>
            <person name="Cichocki N."/>
            <person name="Veneault-Fourrey C."/>
            <person name="LaButti K."/>
            <person name="Lindquist E.A."/>
            <person name="Lipzen A."/>
            <person name="Lundell T."/>
            <person name="Morin E."/>
            <person name="Murat C."/>
            <person name="Riley R."/>
            <person name="Ohm R."/>
            <person name="Sun H."/>
            <person name="Tunlid A."/>
            <person name="Henrissat B."/>
            <person name="Grigoriev I.V."/>
            <person name="Hibbett D.S."/>
            <person name="Martin F."/>
        </authorList>
    </citation>
    <scope>NUCLEOTIDE SEQUENCE [LARGE SCALE GENOMIC DNA]</scope>
    <source>
        <strain evidence="3">Ve08.2h10</strain>
    </source>
</reference>
<feature type="non-terminal residue" evidence="2">
    <location>
        <position position="313"/>
    </location>
</feature>
<organism evidence="2 3">
    <name type="scientific">Paxillus rubicundulus Ve08.2h10</name>
    <dbReference type="NCBI Taxonomy" id="930991"/>
    <lineage>
        <taxon>Eukaryota</taxon>
        <taxon>Fungi</taxon>
        <taxon>Dikarya</taxon>
        <taxon>Basidiomycota</taxon>
        <taxon>Agaricomycotina</taxon>
        <taxon>Agaricomycetes</taxon>
        <taxon>Agaricomycetidae</taxon>
        <taxon>Boletales</taxon>
        <taxon>Paxilineae</taxon>
        <taxon>Paxillaceae</taxon>
        <taxon>Paxillus</taxon>
    </lineage>
</organism>
<feature type="non-terminal residue" evidence="2">
    <location>
        <position position="1"/>
    </location>
</feature>
<dbReference type="STRING" id="930991.A0A0D0DKE5"/>
<gene>
    <name evidence="2" type="ORF">PAXRUDRAFT_772148</name>
</gene>
<accession>A0A0D0DKE5</accession>
<reference evidence="2 3" key="1">
    <citation type="submission" date="2014-04" db="EMBL/GenBank/DDBJ databases">
        <authorList>
            <consortium name="DOE Joint Genome Institute"/>
            <person name="Kuo A."/>
            <person name="Kohler A."/>
            <person name="Jargeat P."/>
            <person name="Nagy L.G."/>
            <person name="Floudas D."/>
            <person name="Copeland A."/>
            <person name="Barry K.W."/>
            <person name="Cichocki N."/>
            <person name="Veneault-Fourrey C."/>
            <person name="LaButti K."/>
            <person name="Lindquist E.A."/>
            <person name="Lipzen A."/>
            <person name="Lundell T."/>
            <person name="Morin E."/>
            <person name="Murat C."/>
            <person name="Sun H."/>
            <person name="Tunlid A."/>
            <person name="Henrissat B."/>
            <person name="Grigoriev I.V."/>
            <person name="Hibbett D.S."/>
            <person name="Martin F."/>
            <person name="Nordberg H.P."/>
            <person name="Cantor M.N."/>
            <person name="Hua S.X."/>
        </authorList>
    </citation>
    <scope>NUCLEOTIDE SEQUENCE [LARGE SCALE GENOMIC DNA]</scope>
    <source>
        <strain evidence="2 3">Ve08.2h10</strain>
    </source>
</reference>
<protein>
    <submittedName>
        <fullName evidence="2">Uncharacterized protein</fullName>
    </submittedName>
</protein>
<dbReference type="HOGENOM" id="CLU_890137_0_0_1"/>
<name>A0A0D0DKE5_9AGAM</name>
<keyword evidence="3" id="KW-1185">Reference proteome</keyword>
<proteinExistence type="predicted"/>